<reference evidence="2" key="1">
    <citation type="journal article" date="2023" name="PLoS Negl. Trop. Dis.">
        <title>A genome sequence for Biomphalaria pfeifferi, the major vector snail for the human-infecting parasite Schistosoma mansoni.</title>
        <authorList>
            <person name="Bu L."/>
            <person name="Lu L."/>
            <person name="Laidemitt M.R."/>
            <person name="Zhang S.M."/>
            <person name="Mutuku M."/>
            <person name="Mkoji G."/>
            <person name="Steinauer M."/>
            <person name="Loker E.S."/>
        </authorList>
    </citation>
    <scope>NUCLEOTIDE SEQUENCE</scope>
    <source>
        <strain evidence="2">KasaAsao</strain>
    </source>
</reference>
<reference evidence="2" key="2">
    <citation type="submission" date="2023-04" db="EMBL/GenBank/DDBJ databases">
        <authorList>
            <person name="Bu L."/>
            <person name="Lu L."/>
            <person name="Laidemitt M.R."/>
            <person name="Zhang S.M."/>
            <person name="Mutuku M."/>
            <person name="Mkoji G."/>
            <person name="Steinauer M."/>
            <person name="Loker E.S."/>
        </authorList>
    </citation>
    <scope>NUCLEOTIDE SEQUENCE</scope>
    <source>
        <strain evidence="2">KasaAsao</strain>
        <tissue evidence="2">Whole Snail</tissue>
    </source>
</reference>
<feature type="compositionally biased region" description="Basic and acidic residues" evidence="1">
    <location>
        <begin position="1"/>
        <end position="29"/>
    </location>
</feature>
<accession>A0AAD8BWX0</accession>
<protein>
    <submittedName>
        <fullName evidence="2">Uncharacterized protein</fullName>
    </submittedName>
</protein>
<evidence type="ECO:0000256" key="1">
    <source>
        <dbReference type="SAM" id="MobiDB-lite"/>
    </source>
</evidence>
<dbReference type="Proteomes" id="UP001233172">
    <property type="component" value="Unassembled WGS sequence"/>
</dbReference>
<feature type="region of interest" description="Disordered" evidence="1">
    <location>
        <begin position="1"/>
        <end position="44"/>
    </location>
</feature>
<evidence type="ECO:0000313" key="3">
    <source>
        <dbReference type="Proteomes" id="UP001233172"/>
    </source>
</evidence>
<keyword evidence="3" id="KW-1185">Reference proteome</keyword>
<gene>
    <name evidence="2" type="ORF">Bpfe_008262</name>
</gene>
<dbReference type="AlphaFoldDB" id="A0AAD8BWX0"/>
<name>A0AAD8BWX0_BIOPF</name>
<proteinExistence type="predicted"/>
<sequence>MSSTIKNKELRTEAHTLRPDSRHGTEAHTLRPGRQPSWDSSPYPTTRQVAVMGQKPIPYDQAGMRHGTEAHTLRPGRQPSWDRSPYPTTRQAAVMGSD</sequence>
<feature type="region of interest" description="Disordered" evidence="1">
    <location>
        <begin position="69"/>
        <end position="98"/>
    </location>
</feature>
<evidence type="ECO:0000313" key="2">
    <source>
        <dbReference type="EMBL" id="KAK0062161.1"/>
    </source>
</evidence>
<comment type="caution">
    <text evidence="2">The sequence shown here is derived from an EMBL/GenBank/DDBJ whole genome shotgun (WGS) entry which is preliminary data.</text>
</comment>
<dbReference type="EMBL" id="JASAOG010000026">
    <property type="protein sequence ID" value="KAK0062161.1"/>
    <property type="molecule type" value="Genomic_DNA"/>
</dbReference>
<organism evidence="2 3">
    <name type="scientific">Biomphalaria pfeifferi</name>
    <name type="common">Bloodfluke planorb</name>
    <name type="synonym">Freshwater snail</name>
    <dbReference type="NCBI Taxonomy" id="112525"/>
    <lineage>
        <taxon>Eukaryota</taxon>
        <taxon>Metazoa</taxon>
        <taxon>Spiralia</taxon>
        <taxon>Lophotrochozoa</taxon>
        <taxon>Mollusca</taxon>
        <taxon>Gastropoda</taxon>
        <taxon>Heterobranchia</taxon>
        <taxon>Euthyneura</taxon>
        <taxon>Panpulmonata</taxon>
        <taxon>Hygrophila</taxon>
        <taxon>Lymnaeoidea</taxon>
        <taxon>Planorbidae</taxon>
        <taxon>Biomphalaria</taxon>
    </lineage>
</organism>